<gene>
    <name evidence="1" type="ORF">T05_11252</name>
</gene>
<proteinExistence type="predicted"/>
<organism evidence="1 2">
    <name type="scientific">Trichinella murrelli</name>
    <dbReference type="NCBI Taxonomy" id="144512"/>
    <lineage>
        <taxon>Eukaryota</taxon>
        <taxon>Metazoa</taxon>
        <taxon>Ecdysozoa</taxon>
        <taxon>Nematoda</taxon>
        <taxon>Enoplea</taxon>
        <taxon>Dorylaimia</taxon>
        <taxon>Trichinellida</taxon>
        <taxon>Trichinellidae</taxon>
        <taxon>Trichinella</taxon>
    </lineage>
</organism>
<accession>A0A0V0UEW9</accession>
<keyword evidence="2" id="KW-1185">Reference proteome</keyword>
<comment type="caution">
    <text evidence="1">The sequence shown here is derived from an EMBL/GenBank/DDBJ whole genome shotgun (WGS) entry which is preliminary data.</text>
</comment>
<name>A0A0V0UEW9_9BILA</name>
<evidence type="ECO:0000313" key="1">
    <source>
        <dbReference type="EMBL" id="KRX49685.1"/>
    </source>
</evidence>
<dbReference type="Proteomes" id="UP000055048">
    <property type="component" value="Unassembled WGS sequence"/>
</dbReference>
<evidence type="ECO:0000313" key="2">
    <source>
        <dbReference type="Proteomes" id="UP000055048"/>
    </source>
</evidence>
<protein>
    <submittedName>
        <fullName evidence="1">Uncharacterized protein</fullName>
    </submittedName>
</protein>
<dbReference type="AlphaFoldDB" id="A0A0V0UEW9"/>
<dbReference type="EMBL" id="JYDJ01000013">
    <property type="protein sequence ID" value="KRX49685.1"/>
    <property type="molecule type" value="Genomic_DNA"/>
</dbReference>
<sequence length="72" mass="8425">MDNIRTKCYLFKCSQINTLFMLYLCNEQDVNNSYYAITYSFSFSFKCASSICVPVRSTCLWAISMEDLFGKR</sequence>
<reference evidence="1 2" key="1">
    <citation type="submission" date="2015-01" db="EMBL/GenBank/DDBJ databases">
        <title>Evolution of Trichinella species and genotypes.</title>
        <authorList>
            <person name="Korhonen P.K."/>
            <person name="Edoardo P."/>
            <person name="Giuseppe L.R."/>
            <person name="Gasser R.B."/>
        </authorList>
    </citation>
    <scope>NUCLEOTIDE SEQUENCE [LARGE SCALE GENOMIC DNA]</scope>
    <source>
        <strain evidence="1">ISS417</strain>
    </source>
</reference>